<feature type="region of interest" description="N-terminal hotdog fold" evidence="11">
    <location>
        <begin position="279"/>
        <end position="401"/>
    </location>
</feature>
<dbReference type="Pfam" id="PF21149">
    <property type="entry name" value="FAS_pseudo-KR"/>
    <property type="match status" value="1"/>
</dbReference>
<name>A0A7R9LMD2_9ACAR</name>
<dbReference type="InterPro" id="IPR016035">
    <property type="entry name" value="Acyl_Trfase/lysoPLipase"/>
</dbReference>
<evidence type="ECO:0000259" key="12">
    <source>
        <dbReference type="PROSITE" id="PS52019"/>
    </source>
</evidence>
<feature type="non-terminal residue" evidence="13">
    <location>
        <position position="1"/>
    </location>
</feature>
<dbReference type="SMART" id="SM00829">
    <property type="entry name" value="PKS_ER"/>
    <property type="match status" value="1"/>
</dbReference>
<keyword evidence="10" id="KW-0511">Multifunctional enzyme</keyword>
<organism evidence="13">
    <name type="scientific">Oppiella nova</name>
    <dbReference type="NCBI Taxonomy" id="334625"/>
    <lineage>
        <taxon>Eukaryota</taxon>
        <taxon>Metazoa</taxon>
        <taxon>Ecdysozoa</taxon>
        <taxon>Arthropoda</taxon>
        <taxon>Chelicerata</taxon>
        <taxon>Arachnida</taxon>
        <taxon>Acari</taxon>
        <taxon>Acariformes</taxon>
        <taxon>Sarcoptiformes</taxon>
        <taxon>Oribatida</taxon>
        <taxon>Brachypylina</taxon>
        <taxon>Oppioidea</taxon>
        <taxon>Oppiidae</taxon>
        <taxon>Oppiella</taxon>
    </lineage>
</organism>
<dbReference type="OrthoDB" id="329835at2759"/>
<dbReference type="GO" id="GO:0016491">
    <property type="term" value="F:oxidoreductase activity"/>
    <property type="evidence" value="ECO:0007669"/>
    <property type="project" value="UniProtKB-KW"/>
</dbReference>
<feature type="active site" description="Proton donor; for dehydratase activity" evidence="11">
    <location>
        <position position="465"/>
    </location>
</feature>
<dbReference type="Pfam" id="PF08659">
    <property type="entry name" value="KR"/>
    <property type="match status" value="1"/>
</dbReference>
<dbReference type="Gene3D" id="3.40.50.720">
    <property type="entry name" value="NAD(P)-binding Rossmann-like Domain"/>
    <property type="match status" value="1"/>
</dbReference>
<dbReference type="SMART" id="SM00827">
    <property type="entry name" value="PKS_AT"/>
    <property type="match status" value="1"/>
</dbReference>
<dbReference type="Gene3D" id="3.90.180.10">
    <property type="entry name" value="Medium-chain alcohol dehydrogenases, catalytic domain"/>
    <property type="match status" value="1"/>
</dbReference>
<feature type="domain" description="PKS/mFAS DH" evidence="12">
    <location>
        <begin position="279"/>
        <end position="544"/>
    </location>
</feature>
<feature type="region of interest" description="C-terminal hotdog fold" evidence="11">
    <location>
        <begin position="413"/>
        <end position="544"/>
    </location>
</feature>
<dbReference type="InterPro" id="IPR011032">
    <property type="entry name" value="GroES-like_sf"/>
</dbReference>
<reference evidence="13" key="1">
    <citation type="submission" date="2020-11" db="EMBL/GenBank/DDBJ databases">
        <authorList>
            <person name="Tran Van P."/>
        </authorList>
    </citation>
    <scope>NUCLEOTIDE SEQUENCE</scope>
</reference>
<evidence type="ECO:0000256" key="11">
    <source>
        <dbReference type="PROSITE-ProRule" id="PRU01363"/>
    </source>
</evidence>
<dbReference type="CDD" id="cd05195">
    <property type="entry name" value="enoyl_red"/>
    <property type="match status" value="1"/>
</dbReference>
<evidence type="ECO:0000256" key="5">
    <source>
        <dbReference type="ARBA" id="ARBA00022832"/>
    </source>
</evidence>
<dbReference type="InterPro" id="IPR029063">
    <property type="entry name" value="SAM-dependent_MTases_sf"/>
</dbReference>
<dbReference type="Gene3D" id="3.40.366.10">
    <property type="entry name" value="Malonyl-Coenzyme A Acyl Carrier Protein, domain 2"/>
    <property type="match status" value="1"/>
</dbReference>
<gene>
    <name evidence="13" type="ORF">ONB1V03_LOCUS4236</name>
</gene>
<dbReference type="PANTHER" id="PTHR43775:SF7">
    <property type="entry name" value="FATTY ACID SYNTHASE"/>
    <property type="match status" value="1"/>
</dbReference>
<dbReference type="InterPro" id="IPR036291">
    <property type="entry name" value="NAD(P)-bd_dom_sf"/>
</dbReference>
<dbReference type="GO" id="GO:0006633">
    <property type="term" value="P:fatty acid biosynthetic process"/>
    <property type="evidence" value="ECO:0007669"/>
    <property type="project" value="UniProtKB-UniPathway"/>
</dbReference>
<proteinExistence type="predicted"/>
<dbReference type="InterPro" id="IPR013968">
    <property type="entry name" value="PKS_KR"/>
</dbReference>
<protein>
    <recommendedName>
        <fullName evidence="12">PKS/mFAS DH domain-containing protein</fullName>
    </recommendedName>
</protein>
<dbReference type="SUPFAM" id="SSF55048">
    <property type="entry name" value="Probable ACP-binding domain of malonyl-CoA ACP transacylase"/>
    <property type="match status" value="1"/>
</dbReference>
<dbReference type="Gene3D" id="3.10.129.110">
    <property type="entry name" value="Polyketide synthase dehydratase"/>
    <property type="match status" value="1"/>
</dbReference>
<dbReference type="InterPro" id="IPR016036">
    <property type="entry name" value="Malonyl_transacylase_ACP-bd"/>
</dbReference>
<keyword evidence="4" id="KW-0808">Transferase</keyword>
<dbReference type="Pfam" id="PF13602">
    <property type="entry name" value="ADH_zinc_N_2"/>
    <property type="match status" value="1"/>
</dbReference>
<evidence type="ECO:0000256" key="8">
    <source>
        <dbReference type="ARBA" id="ARBA00023098"/>
    </source>
</evidence>
<evidence type="ECO:0000313" key="14">
    <source>
        <dbReference type="Proteomes" id="UP000728032"/>
    </source>
</evidence>
<evidence type="ECO:0000256" key="2">
    <source>
        <dbReference type="ARBA" id="ARBA00022516"/>
    </source>
</evidence>
<accession>A0A7R9LMD2</accession>
<keyword evidence="8" id="KW-0443">Lipid metabolism</keyword>
<dbReference type="Pfam" id="PF00698">
    <property type="entry name" value="Acyl_transf_1"/>
    <property type="match status" value="1"/>
</dbReference>
<dbReference type="SUPFAM" id="SSF50129">
    <property type="entry name" value="GroES-like"/>
    <property type="match status" value="1"/>
</dbReference>
<dbReference type="InterPro" id="IPR050091">
    <property type="entry name" value="PKS_NRPS_Biosynth_Enz"/>
</dbReference>
<keyword evidence="3" id="KW-0597">Phosphoprotein</keyword>
<dbReference type="InterPro" id="IPR049900">
    <property type="entry name" value="PKS_mFAS_DH"/>
</dbReference>
<evidence type="ECO:0000256" key="1">
    <source>
        <dbReference type="ARBA" id="ARBA00022450"/>
    </source>
</evidence>
<keyword evidence="7" id="KW-0560">Oxidoreductase</keyword>
<evidence type="ECO:0000256" key="3">
    <source>
        <dbReference type="ARBA" id="ARBA00022553"/>
    </source>
</evidence>
<sequence length="1489" mass="169617">MKAIDITPDGIIGHSFGEIACAYADGCLSTRDAMIVAYFRGFFTENDKKIPKGLMAVVGLSKAETKKLCPKGVHIACHNSKDNVVVSGPIKEMEEMVKTLEEKAVFVRRLQSSEIPYHSQYLISSAQPMTDAINKYIPNPKLRSKKWISTSVMNTDQQDQSLKYASGEYFVYNLMNPVNFYDKLKELPTDAVILEIGPHSLFQKVVTETLDNSSYVSLIKKDSNDINLDMFLSGLATLYELGYNLSIESLYPRVEWPVPRGTPSIGSIMKWDHSRQFGHRLYPLKYCRATSSDMHFTVDVALMKSDTFYLDHAIDGNALFPATAWRKLAATLGKLWYQVPVVFENVQLKRAVFITESAKTVLTVKYYPITDEFVVLENDNVCVVGRVRSPDDEVLLQQNKIYDKQIHSLSDKKYTLERKDIYKELGVLGLDYGPEFQRLRKVGTNDFKEIYGVNEWAGSFITYMDALLQSMAFAAPFRKLMVPVMIRALRVDPRVLFDGLRKSRNIQEPVVESIEDYATQDDMESLANPLTAVTKSEVDSAKQDLPDVMQLYSAELSKLHERYAIFSADMPFYFNAKSKRLVTHGIEVEDIMAFPIPRRSDTMDLVTDTYEFYANEDLEAIEPLERKLLTDYVEVCKAMAVKVKQMGFKEMKCDFNYQSISDEVIEEVIDKILSELTDENKNIKTDANRHKVLNEIYANPEYDLSKDLINQISKNERLIRTLVDIVSENYVTTNDLKITEINLSSDVLAKDVDHLLTQFRIIPFNTDYKLIVKSKENVNEVFRNNATEWDPKDDLSLKPSHLVIMRDSPDLWHKDLNGFIQDMSDNIQEKGFLLTVFRYKFTEPELALNSLNGKAVLNNTDLENLGTKYDTIGTVALLFRQILETPKIPDQTDVINVTLDYNQWFGVLQEKLITAKDADNKTDNIWLTANTSSINGIIGLMNCVRLEPGGENSRYIFNYDNNSEKIDFNVSPYKEILANDLVANVIRDGKVGTYRHLKLPKDCDKVLTNEYYLNLGQTRDLAGLQWYDLRTIIPPKEQYDFVGNRVTKHKVNIYSTGLSFHDVMLATGRIPPGPEVIFTDCTIGGEFAGRRIDTGERVMGMEAGRCFATSTYCSTHGMTHIPEHWSMDDAVSVLSTYSTAYYGLIQKGRLRKGESILIHSAAGGVGQVAINIAKHYECDIFVTVGTEDKRVFIEREYNIPTNRIFNSRDILFKNQIMEITDGRGVDVVLNSLSGEKLDASYECVANHGRFIEMGKFDMLQNKKLGMFDFIRSVNFIPVAIDLVLVDDIGFLPEFYEWVHKNCGPGGCVRPINQTTFKATDAEKAFRYMTTGKHTGKIILKMREEETDRRPLKAHKPLPEIKAQAKTYFDPNKVYIVTGGLGGFGMELIPWMQYYGARRFVVTSRSGVKTDYQKFVFNRFREVWKDYKFFESQWIVSTADGFTIEGTQQLLKEAQELGPIGGVFHLALELNDCLIEKLTFDKFCSSIDTK</sequence>
<dbReference type="PANTHER" id="PTHR43775">
    <property type="entry name" value="FATTY ACID SYNTHASE"/>
    <property type="match status" value="1"/>
</dbReference>
<dbReference type="GO" id="GO:0004312">
    <property type="term" value="F:fatty acid synthase activity"/>
    <property type="evidence" value="ECO:0007669"/>
    <property type="project" value="TreeGrafter"/>
</dbReference>
<keyword evidence="2" id="KW-0444">Lipid biosynthesis</keyword>
<dbReference type="InterPro" id="IPR020843">
    <property type="entry name" value="ER"/>
</dbReference>
<keyword evidence="1" id="KW-0596">Phosphopantetheine</keyword>
<dbReference type="InterPro" id="IPR014043">
    <property type="entry name" value="Acyl_transferase_dom"/>
</dbReference>
<keyword evidence="9" id="KW-0275">Fatty acid biosynthesis</keyword>
<dbReference type="Gene3D" id="3.30.70.3290">
    <property type="match status" value="1"/>
</dbReference>
<dbReference type="InterPro" id="IPR042104">
    <property type="entry name" value="PKS_dehydratase_sf"/>
</dbReference>
<keyword evidence="14" id="KW-1185">Reference proteome</keyword>
<evidence type="ECO:0000256" key="6">
    <source>
        <dbReference type="ARBA" id="ARBA00022857"/>
    </source>
</evidence>
<dbReference type="Proteomes" id="UP000728032">
    <property type="component" value="Unassembled WGS sequence"/>
</dbReference>
<dbReference type="EMBL" id="CAJPVJ010001425">
    <property type="protein sequence ID" value="CAG2164686.1"/>
    <property type="molecule type" value="Genomic_DNA"/>
</dbReference>
<evidence type="ECO:0000256" key="10">
    <source>
        <dbReference type="ARBA" id="ARBA00023268"/>
    </source>
</evidence>
<evidence type="ECO:0000256" key="4">
    <source>
        <dbReference type="ARBA" id="ARBA00022679"/>
    </source>
</evidence>
<feature type="active site" description="Proton acceptor; for dehydratase activity" evidence="11">
    <location>
        <position position="312"/>
    </location>
</feature>
<keyword evidence="5" id="KW-0276">Fatty acid metabolism</keyword>
<dbReference type="SUPFAM" id="SSF51735">
    <property type="entry name" value="NAD(P)-binding Rossmann-fold domains"/>
    <property type="match status" value="2"/>
</dbReference>
<dbReference type="InterPro" id="IPR001227">
    <property type="entry name" value="Ac_transferase_dom_sf"/>
</dbReference>
<dbReference type="Gene3D" id="3.40.50.150">
    <property type="entry name" value="Vaccinia Virus protein VP39"/>
    <property type="match status" value="1"/>
</dbReference>
<evidence type="ECO:0000256" key="7">
    <source>
        <dbReference type="ARBA" id="ARBA00023002"/>
    </source>
</evidence>
<keyword evidence="6" id="KW-0521">NADP</keyword>
<dbReference type="UniPathway" id="UPA00094"/>
<dbReference type="PROSITE" id="PS52019">
    <property type="entry name" value="PKS_MFAS_DH"/>
    <property type="match status" value="1"/>
</dbReference>
<dbReference type="InterPro" id="IPR049391">
    <property type="entry name" value="FAS_pseudo-KR"/>
</dbReference>
<dbReference type="FunFam" id="3.40.50.720:FF:000209">
    <property type="entry name" value="Polyketide synthase Pks12"/>
    <property type="match status" value="1"/>
</dbReference>
<evidence type="ECO:0000313" key="13">
    <source>
        <dbReference type="EMBL" id="CAD7643637.1"/>
    </source>
</evidence>
<dbReference type="EMBL" id="OC916250">
    <property type="protein sequence ID" value="CAD7643637.1"/>
    <property type="molecule type" value="Genomic_DNA"/>
</dbReference>
<dbReference type="SUPFAM" id="SSF52151">
    <property type="entry name" value="FabD/lysophospholipase-like"/>
    <property type="match status" value="1"/>
</dbReference>
<evidence type="ECO:0000256" key="9">
    <source>
        <dbReference type="ARBA" id="ARBA00023160"/>
    </source>
</evidence>